<dbReference type="AlphaFoldDB" id="A0A2P2JVY6"/>
<evidence type="ECO:0000313" key="1">
    <source>
        <dbReference type="EMBL" id="MBW97634.1"/>
    </source>
</evidence>
<dbReference type="Gene3D" id="3.40.30.10">
    <property type="entry name" value="Glutaredoxin"/>
    <property type="match status" value="1"/>
</dbReference>
<dbReference type="GO" id="GO:0005840">
    <property type="term" value="C:ribosome"/>
    <property type="evidence" value="ECO:0007669"/>
    <property type="project" value="UniProtKB-KW"/>
</dbReference>
<accession>A0A2P2JVY6</accession>
<dbReference type="EMBL" id="GGEC01017151">
    <property type="protein sequence ID" value="MBW97634.1"/>
    <property type="molecule type" value="Transcribed_RNA"/>
</dbReference>
<dbReference type="InterPro" id="IPR036249">
    <property type="entry name" value="Thioredoxin-like_sf"/>
</dbReference>
<reference evidence="1" key="1">
    <citation type="submission" date="2018-02" db="EMBL/GenBank/DDBJ databases">
        <title>Rhizophora mucronata_Transcriptome.</title>
        <authorList>
            <person name="Meera S.P."/>
            <person name="Sreeshan A."/>
            <person name="Augustine A."/>
        </authorList>
    </citation>
    <scope>NUCLEOTIDE SEQUENCE</scope>
    <source>
        <tissue evidence="1">Leaf</tissue>
    </source>
</reference>
<organism evidence="1">
    <name type="scientific">Rhizophora mucronata</name>
    <name type="common">Asiatic mangrove</name>
    <dbReference type="NCBI Taxonomy" id="61149"/>
    <lineage>
        <taxon>Eukaryota</taxon>
        <taxon>Viridiplantae</taxon>
        <taxon>Streptophyta</taxon>
        <taxon>Embryophyta</taxon>
        <taxon>Tracheophyta</taxon>
        <taxon>Spermatophyta</taxon>
        <taxon>Magnoliopsida</taxon>
        <taxon>eudicotyledons</taxon>
        <taxon>Gunneridae</taxon>
        <taxon>Pentapetalae</taxon>
        <taxon>rosids</taxon>
        <taxon>fabids</taxon>
        <taxon>Malpighiales</taxon>
        <taxon>Rhizophoraceae</taxon>
        <taxon>Rhizophora</taxon>
    </lineage>
</organism>
<dbReference type="SUPFAM" id="SSF52833">
    <property type="entry name" value="Thioredoxin-like"/>
    <property type="match status" value="1"/>
</dbReference>
<keyword evidence="1" id="KW-0689">Ribosomal protein</keyword>
<proteinExistence type="predicted"/>
<sequence>MQSHMPAFKEQNPQLEVMTELIRGQHPHLKAFYMNFTFLHGRRLQFPFRDF</sequence>
<keyword evidence="1" id="KW-0687">Ribonucleoprotein</keyword>
<protein>
    <submittedName>
        <fullName evidence="1">54S ribosomal protein L51-like</fullName>
    </submittedName>
</protein>
<name>A0A2P2JVY6_RHIMU</name>